<keyword evidence="2" id="KW-1185">Reference proteome</keyword>
<dbReference type="EMBL" id="KN824384">
    <property type="protein sequence ID" value="KIM21411.1"/>
    <property type="molecule type" value="Genomic_DNA"/>
</dbReference>
<protein>
    <submittedName>
        <fullName evidence="1">Uncharacterized protein</fullName>
    </submittedName>
</protein>
<proteinExistence type="predicted"/>
<dbReference type="Proteomes" id="UP000054097">
    <property type="component" value="Unassembled WGS sequence"/>
</dbReference>
<accession>A0A0C3AQ72</accession>
<name>A0A0C3AQ72_SERVB</name>
<reference evidence="1 2" key="1">
    <citation type="submission" date="2014-04" db="EMBL/GenBank/DDBJ databases">
        <authorList>
            <consortium name="DOE Joint Genome Institute"/>
            <person name="Kuo A."/>
            <person name="Zuccaro A."/>
            <person name="Kohler A."/>
            <person name="Nagy L.G."/>
            <person name="Floudas D."/>
            <person name="Copeland A."/>
            <person name="Barry K.W."/>
            <person name="Cichocki N."/>
            <person name="Veneault-Fourrey C."/>
            <person name="LaButti K."/>
            <person name="Lindquist E.A."/>
            <person name="Lipzen A."/>
            <person name="Lundell T."/>
            <person name="Morin E."/>
            <person name="Murat C."/>
            <person name="Sun H."/>
            <person name="Tunlid A."/>
            <person name="Henrissat B."/>
            <person name="Grigoriev I.V."/>
            <person name="Hibbett D.S."/>
            <person name="Martin F."/>
            <person name="Nordberg H.P."/>
            <person name="Cantor M.N."/>
            <person name="Hua S.X."/>
        </authorList>
    </citation>
    <scope>NUCLEOTIDE SEQUENCE [LARGE SCALE GENOMIC DNA]</scope>
    <source>
        <strain evidence="1 2">MAFF 305830</strain>
    </source>
</reference>
<dbReference type="AlphaFoldDB" id="A0A0C3AQ72"/>
<evidence type="ECO:0000313" key="2">
    <source>
        <dbReference type="Proteomes" id="UP000054097"/>
    </source>
</evidence>
<organism evidence="1 2">
    <name type="scientific">Serendipita vermifera MAFF 305830</name>
    <dbReference type="NCBI Taxonomy" id="933852"/>
    <lineage>
        <taxon>Eukaryota</taxon>
        <taxon>Fungi</taxon>
        <taxon>Dikarya</taxon>
        <taxon>Basidiomycota</taxon>
        <taxon>Agaricomycotina</taxon>
        <taxon>Agaricomycetes</taxon>
        <taxon>Sebacinales</taxon>
        <taxon>Serendipitaceae</taxon>
        <taxon>Serendipita</taxon>
    </lineage>
</organism>
<sequence length="124" mass="13651">MFASLAMACGSFVSAGVDSRGEVLVPSLASPPIPNLVWDPLDRRWADKCPVWACWHADQAGSDPFFGTGREFGRIRHAARYPCWPHGVLAVGRDRRVGAETFLVGSLGRRLVRTRRSRARETSG</sequence>
<evidence type="ECO:0000313" key="1">
    <source>
        <dbReference type="EMBL" id="KIM21411.1"/>
    </source>
</evidence>
<reference evidence="2" key="2">
    <citation type="submission" date="2015-01" db="EMBL/GenBank/DDBJ databases">
        <title>Evolutionary Origins and Diversification of the Mycorrhizal Mutualists.</title>
        <authorList>
            <consortium name="DOE Joint Genome Institute"/>
            <consortium name="Mycorrhizal Genomics Consortium"/>
            <person name="Kohler A."/>
            <person name="Kuo A."/>
            <person name="Nagy L.G."/>
            <person name="Floudas D."/>
            <person name="Copeland A."/>
            <person name="Barry K.W."/>
            <person name="Cichocki N."/>
            <person name="Veneault-Fourrey C."/>
            <person name="LaButti K."/>
            <person name="Lindquist E.A."/>
            <person name="Lipzen A."/>
            <person name="Lundell T."/>
            <person name="Morin E."/>
            <person name="Murat C."/>
            <person name="Riley R."/>
            <person name="Ohm R."/>
            <person name="Sun H."/>
            <person name="Tunlid A."/>
            <person name="Henrissat B."/>
            <person name="Grigoriev I.V."/>
            <person name="Hibbett D.S."/>
            <person name="Martin F."/>
        </authorList>
    </citation>
    <scope>NUCLEOTIDE SEQUENCE [LARGE SCALE GENOMIC DNA]</scope>
    <source>
        <strain evidence="2">MAFF 305830</strain>
    </source>
</reference>
<gene>
    <name evidence="1" type="ORF">M408DRAFT_104645</name>
</gene>
<dbReference type="HOGENOM" id="CLU_2005322_0_0_1"/>